<dbReference type="Pfam" id="PF03876">
    <property type="entry name" value="SHS2_Rpb7-N"/>
    <property type="match status" value="1"/>
</dbReference>
<organism evidence="4 5">
    <name type="scientific">Powai lake megavirus</name>
    <dbReference type="NCBI Taxonomy" id="1842663"/>
    <lineage>
        <taxon>Viruses</taxon>
        <taxon>Varidnaviria</taxon>
        <taxon>Bamfordvirae</taxon>
        <taxon>Nucleocytoviricota</taxon>
        <taxon>Megaviricetes</taxon>
        <taxon>Imitervirales</taxon>
        <taxon>Mimiviridae</taxon>
        <taxon>Megamimivirinae</taxon>
        <taxon>Megavirus</taxon>
        <taxon>Megavirus powaiense</taxon>
    </lineage>
</organism>
<name>A0A167RFR6_9VIRU</name>
<dbReference type="GO" id="GO:0006351">
    <property type="term" value="P:DNA-templated transcription"/>
    <property type="evidence" value="ECO:0007669"/>
    <property type="project" value="InterPro"/>
</dbReference>
<evidence type="ECO:0000256" key="1">
    <source>
        <dbReference type="ARBA" id="ARBA00022478"/>
    </source>
</evidence>
<keyword evidence="1 4" id="KW-0240">DNA-directed RNA polymerase</keyword>
<sequence length="199" mass="22155">MAQISLYFQTQLENKVSLLPDQMNSQMDTHLLKNLESKVKGKVTKDGIILKINRLIDYQPGIIPGSNFAGTAVYDVKYECLICSPTNNLNIICVVENIVKGFLIAKNGPVILIVQYNNINPDKFGIVSGNITYTSNNNSVQKGDYIKVSVININSNIDENKIMAMCKLLDLATKDEITTFENDQMLILDGGENDSQEFI</sequence>
<dbReference type="GO" id="GO:0000428">
    <property type="term" value="C:DNA-directed RNA polymerase complex"/>
    <property type="evidence" value="ECO:0007669"/>
    <property type="project" value="UniProtKB-KW"/>
</dbReference>
<dbReference type="InterPro" id="IPR036898">
    <property type="entry name" value="RNA_pol_Rpb7-like_N_sf"/>
</dbReference>
<keyword evidence="2" id="KW-0804">Transcription</keyword>
<dbReference type="KEGG" id="vg:80512992"/>
<reference evidence="4 5" key="1">
    <citation type="journal article" date="2016" name="Genome Announc.">
        <title>Complete Genome Sequence of a New Megavirus Family Member Isolated from an Inland Water Lake for the First Time in India.</title>
        <authorList>
            <person name="Chatterjee A."/>
            <person name="Ali F."/>
            <person name="Bange D."/>
            <person name="Kondabagil K."/>
        </authorList>
    </citation>
    <scope>NUCLEOTIDE SEQUENCE [LARGE SCALE GENOMIC DNA]</scope>
    <source>
        <strain evidence="4">1</strain>
    </source>
</reference>
<dbReference type="GeneID" id="80512992"/>
<proteinExistence type="predicted"/>
<dbReference type="InterPro" id="IPR005576">
    <property type="entry name" value="Rpb7-like_N"/>
</dbReference>
<dbReference type="Gene3D" id="3.30.1490.120">
    <property type="entry name" value="RNA polymerase Rpb7-like, N-terminal domain"/>
    <property type="match status" value="1"/>
</dbReference>
<dbReference type="Proteomes" id="UP000241365">
    <property type="component" value="Segment"/>
</dbReference>
<accession>A0A167RFR6</accession>
<evidence type="ECO:0000313" key="5">
    <source>
        <dbReference type="Proteomes" id="UP000241365"/>
    </source>
</evidence>
<dbReference type="SUPFAM" id="SSF88798">
    <property type="entry name" value="N-terminal, heterodimerisation domain of RBP7 (RpoE)"/>
    <property type="match status" value="1"/>
</dbReference>
<feature type="domain" description="RNA polymerase Rpb7-like N-terminal" evidence="3">
    <location>
        <begin position="15"/>
        <end position="63"/>
    </location>
</feature>
<evidence type="ECO:0000256" key="2">
    <source>
        <dbReference type="ARBA" id="ARBA00023163"/>
    </source>
</evidence>
<evidence type="ECO:0000259" key="3">
    <source>
        <dbReference type="Pfam" id="PF03876"/>
    </source>
</evidence>
<keyword evidence="5" id="KW-1185">Reference proteome</keyword>
<evidence type="ECO:0000313" key="4">
    <source>
        <dbReference type="EMBL" id="ANB50630.1"/>
    </source>
</evidence>
<dbReference type="EMBL" id="KU877344">
    <property type="protein sequence ID" value="ANB50630.1"/>
    <property type="molecule type" value="Genomic_DNA"/>
</dbReference>
<protein>
    <submittedName>
        <fullName evidence="4">Putative DNA-directed RNA polymerase subunit</fullName>
    </submittedName>
</protein>
<dbReference type="RefSeq" id="YP_010776381.1">
    <property type="nucleotide sequence ID" value="NC_075034.1"/>
</dbReference>